<dbReference type="InterPro" id="IPR053238">
    <property type="entry name" value="RING-H2_zinc_finger"/>
</dbReference>
<evidence type="ECO:0000259" key="9">
    <source>
        <dbReference type="PROSITE" id="PS50089"/>
    </source>
</evidence>
<dbReference type="PANTHER" id="PTHR14155:SF632">
    <property type="entry name" value="RING-H2 FINGER PROTEIN ATL17-RELATED"/>
    <property type="match status" value="1"/>
</dbReference>
<name>A0AAP0KWI9_9MAGN</name>
<dbReference type="PANTHER" id="PTHR14155">
    <property type="entry name" value="RING FINGER DOMAIN-CONTAINING"/>
    <property type="match status" value="1"/>
</dbReference>
<comment type="similarity">
    <text evidence="6">Belongs to the RING-type zinc finger family. ATL subfamily.</text>
</comment>
<feature type="domain" description="RING-type" evidence="9">
    <location>
        <begin position="105"/>
        <end position="147"/>
    </location>
</feature>
<feature type="transmembrane region" description="Helical" evidence="8">
    <location>
        <begin position="31"/>
        <end position="52"/>
    </location>
</feature>
<dbReference type="SMART" id="SM00184">
    <property type="entry name" value="RING"/>
    <property type="match status" value="1"/>
</dbReference>
<protein>
    <recommendedName>
        <fullName evidence="2">RING-type E3 ubiquitin transferase</fullName>
        <ecNumber evidence="2">2.3.2.27</ecNumber>
    </recommendedName>
</protein>
<gene>
    <name evidence="10" type="ORF">Scep_005711</name>
</gene>
<organism evidence="10 11">
    <name type="scientific">Stephania cephalantha</name>
    <dbReference type="NCBI Taxonomy" id="152367"/>
    <lineage>
        <taxon>Eukaryota</taxon>
        <taxon>Viridiplantae</taxon>
        <taxon>Streptophyta</taxon>
        <taxon>Embryophyta</taxon>
        <taxon>Tracheophyta</taxon>
        <taxon>Spermatophyta</taxon>
        <taxon>Magnoliopsida</taxon>
        <taxon>Ranunculales</taxon>
        <taxon>Menispermaceae</taxon>
        <taxon>Menispermoideae</taxon>
        <taxon>Cissampelideae</taxon>
        <taxon>Stephania</taxon>
    </lineage>
</organism>
<keyword evidence="3" id="KW-0479">Metal-binding</keyword>
<keyword evidence="8" id="KW-0472">Membrane</keyword>
<keyword evidence="8" id="KW-0812">Transmembrane</keyword>
<evidence type="ECO:0000256" key="1">
    <source>
        <dbReference type="ARBA" id="ARBA00000900"/>
    </source>
</evidence>
<dbReference type="Proteomes" id="UP001419268">
    <property type="component" value="Unassembled WGS sequence"/>
</dbReference>
<keyword evidence="8" id="KW-1133">Transmembrane helix</keyword>
<proteinExistence type="inferred from homology"/>
<accession>A0AAP0KWI9</accession>
<evidence type="ECO:0000256" key="3">
    <source>
        <dbReference type="ARBA" id="ARBA00022723"/>
    </source>
</evidence>
<comment type="caution">
    <text evidence="10">The sequence shown here is derived from an EMBL/GenBank/DDBJ whole genome shotgun (WGS) entry which is preliminary data.</text>
</comment>
<keyword evidence="4 7" id="KW-0863">Zinc-finger</keyword>
<sequence>MASSSQDSQEQPFHWHYSGFEDKSFHFHGRALLLIIILFSLLILFTLLCLYARWVCRYSDHQPAASTTNAAAPPDGTAAGLDHATINSFPTLLHCSSSDETAAQCSICLSSFRDEEKVKVLPDCNHTYHPHCVDEWLSSRSSCPLCRASLRLHPPIP</sequence>
<evidence type="ECO:0000256" key="4">
    <source>
        <dbReference type="ARBA" id="ARBA00022771"/>
    </source>
</evidence>
<dbReference type="EMBL" id="JBBNAG010000002">
    <property type="protein sequence ID" value="KAK9159137.1"/>
    <property type="molecule type" value="Genomic_DNA"/>
</dbReference>
<dbReference type="EC" id="2.3.2.27" evidence="2"/>
<dbReference type="AlphaFoldDB" id="A0AAP0KWI9"/>
<evidence type="ECO:0000313" key="10">
    <source>
        <dbReference type="EMBL" id="KAK9159137.1"/>
    </source>
</evidence>
<dbReference type="Pfam" id="PF13639">
    <property type="entry name" value="zf-RING_2"/>
    <property type="match status" value="1"/>
</dbReference>
<evidence type="ECO:0000256" key="5">
    <source>
        <dbReference type="ARBA" id="ARBA00022833"/>
    </source>
</evidence>
<dbReference type="GO" id="GO:0061630">
    <property type="term" value="F:ubiquitin protein ligase activity"/>
    <property type="evidence" value="ECO:0007669"/>
    <property type="project" value="UniProtKB-EC"/>
</dbReference>
<keyword evidence="5" id="KW-0862">Zinc</keyword>
<reference evidence="10 11" key="1">
    <citation type="submission" date="2024-01" db="EMBL/GenBank/DDBJ databases">
        <title>Genome assemblies of Stephania.</title>
        <authorList>
            <person name="Yang L."/>
        </authorList>
    </citation>
    <scope>NUCLEOTIDE SEQUENCE [LARGE SCALE GENOMIC DNA]</scope>
    <source>
        <strain evidence="10">JXDWG</strain>
        <tissue evidence="10">Leaf</tissue>
    </source>
</reference>
<keyword evidence="11" id="KW-1185">Reference proteome</keyword>
<dbReference type="InterPro" id="IPR013083">
    <property type="entry name" value="Znf_RING/FYVE/PHD"/>
</dbReference>
<evidence type="ECO:0000256" key="7">
    <source>
        <dbReference type="PROSITE-ProRule" id="PRU00175"/>
    </source>
</evidence>
<dbReference type="InterPro" id="IPR001841">
    <property type="entry name" value="Znf_RING"/>
</dbReference>
<evidence type="ECO:0000256" key="2">
    <source>
        <dbReference type="ARBA" id="ARBA00012483"/>
    </source>
</evidence>
<evidence type="ECO:0000256" key="6">
    <source>
        <dbReference type="ARBA" id="ARBA00024209"/>
    </source>
</evidence>
<dbReference type="Gene3D" id="3.30.40.10">
    <property type="entry name" value="Zinc/RING finger domain, C3HC4 (zinc finger)"/>
    <property type="match status" value="1"/>
</dbReference>
<dbReference type="GO" id="GO:0008270">
    <property type="term" value="F:zinc ion binding"/>
    <property type="evidence" value="ECO:0007669"/>
    <property type="project" value="UniProtKB-KW"/>
</dbReference>
<comment type="catalytic activity">
    <reaction evidence="1">
        <text>S-ubiquitinyl-[E2 ubiquitin-conjugating enzyme]-L-cysteine + [acceptor protein]-L-lysine = [E2 ubiquitin-conjugating enzyme]-L-cysteine + N(6)-ubiquitinyl-[acceptor protein]-L-lysine.</text>
        <dbReference type="EC" id="2.3.2.27"/>
    </reaction>
</comment>
<evidence type="ECO:0000313" key="11">
    <source>
        <dbReference type="Proteomes" id="UP001419268"/>
    </source>
</evidence>
<evidence type="ECO:0000256" key="8">
    <source>
        <dbReference type="SAM" id="Phobius"/>
    </source>
</evidence>
<dbReference type="SUPFAM" id="SSF57850">
    <property type="entry name" value="RING/U-box"/>
    <property type="match status" value="1"/>
</dbReference>
<dbReference type="PROSITE" id="PS50089">
    <property type="entry name" value="ZF_RING_2"/>
    <property type="match status" value="1"/>
</dbReference>